<protein>
    <submittedName>
        <fullName evidence="3">ComF family protein</fullName>
    </submittedName>
</protein>
<accession>A0A1G9Y8E3</accession>
<proteinExistence type="inferred from homology"/>
<keyword evidence="4" id="KW-1185">Reference proteome</keyword>
<dbReference type="Pfam" id="PF00156">
    <property type="entry name" value="Pribosyltran"/>
    <property type="match status" value="1"/>
</dbReference>
<dbReference type="InterPro" id="IPR000836">
    <property type="entry name" value="PRTase_dom"/>
</dbReference>
<evidence type="ECO:0000313" key="4">
    <source>
        <dbReference type="Proteomes" id="UP000199226"/>
    </source>
</evidence>
<sequence>MIMKKLLSYFNDLIALFFPELCAACGRSLYRNERVICTNCIYHLPQTNFHCDPENKMARQLWGRFPFVQTIAFLYFRKGNRIQNLMHQLKYKKNTETGIRLGELYAYELKRSEHFKRADLIIPVPLHPAKFRKRGYNQSECIANGMSVFLNIPVSTNNLIRHENTETQTKKSRYARYENLINAFSIKDRAEFIHKHIMLVDDVMTTGATLEACSIKLLEIEGAEISICTIAYAE</sequence>
<dbReference type="Gene3D" id="3.40.50.2020">
    <property type="match status" value="1"/>
</dbReference>
<dbReference type="PANTHER" id="PTHR47505">
    <property type="entry name" value="DNA UTILIZATION PROTEIN YHGH"/>
    <property type="match status" value="1"/>
</dbReference>
<evidence type="ECO:0000256" key="1">
    <source>
        <dbReference type="ARBA" id="ARBA00008007"/>
    </source>
</evidence>
<reference evidence="4" key="1">
    <citation type="submission" date="2016-10" db="EMBL/GenBank/DDBJ databases">
        <authorList>
            <person name="Varghese N."/>
            <person name="Submissions S."/>
        </authorList>
    </citation>
    <scope>NUCLEOTIDE SEQUENCE [LARGE SCALE GENOMIC DNA]</scope>
    <source>
        <strain evidence="4">DSM 24536</strain>
    </source>
</reference>
<evidence type="ECO:0000313" key="3">
    <source>
        <dbReference type="EMBL" id="SDN05364.1"/>
    </source>
</evidence>
<dbReference type="SUPFAM" id="SSF53271">
    <property type="entry name" value="PRTase-like"/>
    <property type="match status" value="1"/>
</dbReference>
<dbReference type="STRING" id="990371.SAMN05421813_13626"/>
<comment type="similarity">
    <text evidence="1">Belongs to the ComF/GntX family.</text>
</comment>
<dbReference type="AlphaFoldDB" id="A0A1G9Y8E3"/>
<dbReference type="InterPro" id="IPR051910">
    <property type="entry name" value="ComF/GntX_DNA_util-trans"/>
</dbReference>
<dbReference type="PANTHER" id="PTHR47505:SF1">
    <property type="entry name" value="DNA UTILIZATION PROTEIN YHGH"/>
    <property type="match status" value="1"/>
</dbReference>
<dbReference type="InterPro" id="IPR029057">
    <property type="entry name" value="PRTase-like"/>
</dbReference>
<gene>
    <name evidence="3" type="ORF">SAMN05421813_13626</name>
</gene>
<feature type="domain" description="Phosphoribosyltransferase" evidence="2">
    <location>
        <begin position="166"/>
        <end position="232"/>
    </location>
</feature>
<dbReference type="Proteomes" id="UP000199226">
    <property type="component" value="Unassembled WGS sequence"/>
</dbReference>
<dbReference type="CDD" id="cd06223">
    <property type="entry name" value="PRTases_typeI"/>
    <property type="match status" value="1"/>
</dbReference>
<organism evidence="3 4">
    <name type="scientific">Daejeonella rubra</name>
    <dbReference type="NCBI Taxonomy" id="990371"/>
    <lineage>
        <taxon>Bacteria</taxon>
        <taxon>Pseudomonadati</taxon>
        <taxon>Bacteroidota</taxon>
        <taxon>Sphingobacteriia</taxon>
        <taxon>Sphingobacteriales</taxon>
        <taxon>Sphingobacteriaceae</taxon>
        <taxon>Daejeonella</taxon>
    </lineage>
</organism>
<name>A0A1G9Y8E3_9SPHI</name>
<evidence type="ECO:0000259" key="2">
    <source>
        <dbReference type="Pfam" id="PF00156"/>
    </source>
</evidence>
<dbReference type="EMBL" id="FNHH01000036">
    <property type="protein sequence ID" value="SDN05364.1"/>
    <property type="molecule type" value="Genomic_DNA"/>
</dbReference>